<proteinExistence type="predicted"/>
<reference evidence="2" key="1">
    <citation type="submission" date="2017-07" db="EMBL/GenBank/DDBJ databases">
        <title>Taro Niue Genome Assembly and Annotation.</title>
        <authorList>
            <person name="Atibalentja N."/>
            <person name="Keating K."/>
            <person name="Fields C.J."/>
        </authorList>
    </citation>
    <scope>NUCLEOTIDE SEQUENCE</scope>
    <source>
        <strain evidence="2">Niue_2</strain>
        <tissue evidence="2">Leaf</tissue>
    </source>
</reference>
<keyword evidence="3" id="KW-1185">Reference proteome</keyword>
<sequence length="98" mass="10430">MTVRLLSSGRVRAGQRRRGGSRGPHVDYSPSGSPDPWAATAKIGSSAWAEGRVLGSLHSTLTSGTGPPPGFYPNAHGTSHTYEPSRRDFTTVQFHSPL</sequence>
<dbReference type="Proteomes" id="UP000652761">
    <property type="component" value="Unassembled WGS sequence"/>
</dbReference>
<feature type="non-terminal residue" evidence="2">
    <location>
        <position position="1"/>
    </location>
</feature>
<dbReference type="AlphaFoldDB" id="A0A843V627"/>
<protein>
    <submittedName>
        <fullName evidence="2">Uncharacterized protein</fullName>
    </submittedName>
</protein>
<evidence type="ECO:0000313" key="2">
    <source>
        <dbReference type="EMBL" id="MQL90107.1"/>
    </source>
</evidence>
<name>A0A843V627_COLES</name>
<evidence type="ECO:0000313" key="3">
    <source>
        <dbReference type="Proteomes" id="UP000652761"/>
    </source>
</evidence>
<dbReference type="EMBL" id="NMUH01001210">
    <property type="protein sequence ID" value="MQL90107.1"/>
    <property type="molecule type" value="Genomic_DNA"/>
</dbReference>
<accession>A0A843V627</accession>
<organism evidence="2 3">
    <name type="scientific">Colocasia esculenta</name>
    <name type="common">Wild taro</name>
    <name type="synonym">Arum esculentum</name>
    <dbReference type="NCBI Taxonomy" id="4460"/>
    <lineage>
        <taxon>Eukaryota</taxon>
        <taxon>Viridiplantae</taxon>
        <taxon>Streptophyta</taxon>
        <taxon>Embryophyta</taxon>
        <taxon>Tracheophyta</taxon>
        <taxon>Spermatophyta</taxon>
        <taxon>Magnoliopsida</taxon>
        <taxon>Liliopsida</taxon>
        <taxon>Araceae</taxon>
        <taxon>Aroideae</taxon>
        <taxon>Colocasieae</taxon>
        <taxon>Colocasia</taxon>
    </lineage>
</organism>
<gene>
    <name evidence="2" type="ORF">Taro_022693</name>
</gene>
<comment type="caution">
    <text evidence="2">The sequence shown here is derived from an EMBL/GenBank/DDBJ whole genome shotgun (WGS) entry which is preliminary data.</text>
</comment>
<feature type="region of interest" description="Disordered" evidence="1">
    <location>
        <begin position="1"/>
        <end position="35"/>
    </location>
</feature>
<evidence type="ECO:0000256" key="1">
    <source>
        <dbReference type="SAM" id="MobiDB-lite"/>
    </source>
</evidence>
<feature type="region of interest" description="Disordered" evidence="1">
    <location>
        <begin position="62"/>
        <end position="98"/>
    </location>
</feature>